<reference evidence="1" key="1">
    <citation type="thesis" date="2020" institute="ProQuest LLC" country="789 East Eisenhower Parkway, Ann Arbor, MI, USA">
        <title>Comparative Genomics and Chromosome Evolution.</title>
        <authorList>
            <person name="Mudd A.B."/>
        </authorList>
    </citation>
    <scope>NUCLEOTIDE SEQUENCE</scope>
    <source>
        <strain evidence="1">HN-11 Male</strain>
        <tissue evidence="1">Kidney and liver</tissue>
    </source>
</reference>
<proteinExistence type="predicted"/>
<dbReference type="AlphaFoldDB" id="A0A8J6BCB9"/>
<protein>
    <submittedName>
        <fullName evidence="1">Uncharacterized protein</fullName>
    </submittedName>
</protein>
<keyword evidence="2" id="KW-1185">Reference proteome</keyword>
<comment type="caution">
    <text evidence="1">The sequence shown here is derived from an EMBL/GenBank/DDBJ whole genome shotgun (WGS) entry which is preliminary data.</text>
</comment>
<dbReference type="EMBL" id="WNTK01012102">
    <property type="protein sequence ID" value="KAG9462319.1"/>
    <property type="molecule type" value="Genomic_DNA"/>
</dbReference>
<organism evidence="1 2">
    <name type="scientific">Eleutherodactylus coqui</name>
    <name type="common">Puerto Rican coqui</name>
    <dbReference type="NCBI Taxonomy" id="57060"/>
    <lineage>
        <taxon>Eukaryota</taxon>
        <taxon>Metazoa</taxon>
        <taxon>Chordata</taxon>
        <taxon>Craniata</taxon>
        <taxon>Vertebrata</taxon>
        <taxon>Euteleostomi</taxon>
        <taxon>Amphibia</taxon>
        <taxon>Batrachia</taxon>
        <taxon>Anura</taxon>
        <taxon>Neobatrachia</taxon>
        <taxon>Hyloidea</taxon>
        <taxon>Eleutherodactylidae</taxon>
        <taxon>Eleutherodactylinae</taxon>
        <taxon>Eleutherodactylus</taxon>
        <taxon>Eleutherodactylus</taxon>
    </lineage>
</organism>
<gene>
    <name evidence="1" type="ORF">GDO78_014384</name>
</gene>
<dbReference type="Proteomes" id="UP000770717">
    <property type="component" value="Unassembled WGS sequence"/>
</dbReference>
<accession>A0A8J6BCB9</accession>
<evidence type="ECO:0000313" key="1">
    <source>
        <dbReference type="EMBL" id="KAG9462319.1"/>
    </source>
</evidence>
<name>A0A8J6BCB9_ELECQ</name>
<sequence length="108" mass="12046">MLPCCLCSTLCISQPAELQNAALIPPSYFTLQPCFVRPPVVFEQKPSSAWSADFYYNRDRMRRGAWRLDLWHGKGGQAKTTGATGSSRTNGALHSGYVFHMATKYTLL</sequence>
<evidence type="ECO:0000313" key="2">
    <source>
        <dbReference type="Proteomes" id="UP000770717"/>
    </source>
</evidence>